<dbReference type="Proteomes" id="UP001600894">
    <property type="component" value="Unassembled WGS sequence"/>
</dbReference>
<dbReference type="Pfam" id="PF18988">
    <property type="entry name" value="DUF5721"/>
    <property type="match status" value="1"/>
</dbReference>
<comment type="caution">
    <text evidence="1">The sequence shown here is derived from an EMBL/GenBank/DDBJ whole genome shotgun (WGS) entry which is preliminary data.</text>
</comment>
<evidence type="ECO:0000313" key="2">
    <source>
        <dbReference type="Proteomes" id="UP001600894"/>
    </source>
</evidence>
<dbReference type="EMBL" id="BAABXL010000001">
    <property type="protein sequence ID" value="GAA6269734.1"/>
    <property type="molecule type" value="Genomic_DNA"/>
</dbReference>
<proteinExistence type="predicted"/>
<dbReference type="RefSeq" id="WP_176254511.1">
    <property type="nucleotide sequence ID" value="NZ_BAABXL010000001.1"/>
</dbReference>
<protein>
    <submittedName>
        <fullName evidence="1">Uncharacterized protein</fullName>
    </submittedName>
</protein>
<keyword evidence="2" id="KW-1185">Reference proteome</keyword>
<dbReference type="InterPro" id="IPR043779">
    <property type="entry name" value="DUF5721"/>
</dbReference>
<name>A0ABQ0B0E2_9FIRM</name>
<reference evidence="1 2" key="1">
    <citation type="submission" date="2024-04" db="EMBL/GenBank/DDBJ databases">
        <title>Defined microbial consortia suppress multidrug-resistant proinflammatory Enterobacteriaceae via ecological control.</title>
        <authorList>
            <person name="Furuichi M."/>
            <person name="Kawaguchi T."/>
            <person name="Pust M."/>
            <person name="Yasuma K."/>
            <person name="Plichta D."/>
            <person name="Hasegawa N."/>
            <person name="Ohya T."/>
            <person name="Bhattarai S."/>
            <person name="Sasajima S."/>
            <person name="Aoto Y."/>
            <person name="Tuganbaev T."/>
            <person name="Yaginuma M."/>
            <person name="Ueda M."/>
            <person name="Okahashi N."/>
            <person name="Amafuji K."/>
            <person name="Kiridooshi Y."/>
            <person name="Sugita K."/>
            <person name="Strazar M."/>
            <person name="Skelly A."/>
            <person name="Suda W."/>
            <person name="Hattori M."/>
            <person name="Nakamoto N."/>
            <person name="Caballero S."/>
            <person name="Norman J."/>
            <person name="Olle B."/>
            <person name="Tanoue T."/>
            <person name="Arita M."/>
            <person name="Bucci V."/>
            <person name="Atarashi K."/>
            <person name="Xavier R."/>
            <person name="Honda K."/>
        </authorList>
    </citation>
    <scope>NUCLEOTIDE SEQUENCE [LARGE SCALE GENOMIC DNA]</scope>
    <source>
        <strain evidence="2">f13</strain>
    </source>
</reference>
<evidence type="ECO:0000313" key="1">
    <source>
        <dbReference type="EMBL" id="GAA6269734.1"/>
    </source>
</evidence>
<accession>A0ABQ0B0E2</accession>
<organism evidence="1 2">
    <name type="scientific">Enterocloster alcoholdehydrogenati</name>
    <dbReference type="NCBI Taxonomy" id="2547410"/>
    <lineage>
        <taxon>Bacteria</taxon>
        <taxon>Bacillati</taxon>
        <taxon>Bacillota</taxon>
        <taxon>Clostridia</taxon>
        <taxon>Lachnospirales</taxon>
        <taxon>Lachnospiraceae</taxon>
        <taxon>Enterocloster</taxon>
    </lineage>
</organism>
<sequence>MIALKAEDVKSFTSRLFVKEDFDSFWVKEVNIVTYNSFTMDGHTRQGYYTEEEREEQKIGEFSSWKKLRPFCFSLIKGKKLPESFKIVLQLPPENTERFAASSGAGIEGDQIQGLYLNIRYEEGELYCITGTALKFFTMDKTLDTQWDQAVRDFFRSHQIPCTEAADR</sequence>
<gene>
    <name evidence="1" type="ORF">F130042H8_27940</name>
</gene>